<dbReference type="PRINTS" id="PR00010">
    <property type="entry name" value="EGFBLOOD"/>
</dbReference>
<feature type="disulfide bond" evidence="11">
    <location>
        <begin position="374"/>
        <end position="383"/>
    </location>
</feature>
<protein>
    <submittedName>
        <fullName evidence="12">Sushi, nidogen and EGF-like domain-containing protein 1</fullName>
    </submittedName>
</protein>
<dbReference type="GO" id="GO:0071944">
    <property type="term" value="C:cell periphery"/>
    <property type="evidence" value="ECO:0007669"/>
    <property type="project" value="UniProtKB-ARBA"/>
</dbReference>
<dbReference type="FunFam" id="2.10.25.10:FF:000143">
    <property type="entry name" value="Protein crumbs 1"/>
    <property type="match status" value="1"/>
</dbReference>
<dbReference type="Pfam" id="PF12661">
    <property type="entry name" value="hEGF"/>
    <property type="match status" value="1"/>
</dbReference>
<evidence type="ECO:0000256" key="6">
    <source>
        <dbReference type="ARBA" id="ARBA00022837"/>
    </source>
</evidence>
<dbReference type="PANTHER" id="PTHR12916:SF4">
    <property type="entry name" value="UNINFLATABLE, ISOFORM C"/>
    <property type="match status" value="1"/>
</dbReference>
<feature type="disulfide bond" evidence="11">
    <location>
        <begin position="412"/>
        <end position="421"/>
    </location>
</feature>
<dbReference type="GO" id="GO:0007160">
    <property type="term" value="P:cell-matrix adhesion"/>
    <property type="evidence" value="ECO:0007669"/>
    <property type="project" value="InterPro"/>
</dbReference>
<evidence type="ECO:0000256" key="2">
    <source>
        <dbReference type="ARBA" id="ARBA00022536"/>
    </source>
</evidence>
<dbReference type="PROSITE" id="PS01187">
    <property type="entry name" value="EGF_CA"/>
    <property type="match status" value="3"/>
</dbReference>
<organism evidence="12">
    <name type="scientific">Magallana gigas</name>
    <name type="common">Pacific oyster</name>
    <name type="synonym">Crassostrea gigas</name>
    <dbReference type="NCBI Taxonomy" id="29159"/>
    <lineage>
        <taxon>Eukaryota</taxon>
        <taxon>Metazoa</taxon>
        <taxon>Spiralia</taxon>
        <taxon>Lophotrochozoa</taxon>
        <taxon>Mollusca</taxon>
        <taxon>Bivalvia</taxon>
        <taxon>Autobranchia</taxon>
        <taxon>Pteriomorphia</taxon>
        <taxon>Ostreida</taxon>
        <taxon>Ostreoidea</taxon>
        <taxon>Ostreidae</taxon>
        <taxon>Magallana</taxon>
    </lineage>
</organism>
<dbReference type="GO" id="GO:0016020">
    <property type="term" value="C:membrane"/>
    <property type="evidence" value="ECO:0007669"/>
    <property type="project" value="UniProtKB-SubCell"/>
</dbReference>
<gene>
    <name evidence="12" type="ORF">CGI_10005116</name>
</gene>
<dbReference type="Gene3D" id="2.10.25.10">
    <property type="entry name" value="Laminin"/>
    <property type="match status" value="6"/>
</dbReference>
<keyword evidence="5" id="KW-0677">Repeat</keyword>
<keyword evidence="4" id="KW-0732">Signal</keyword>
<dbReference type="PROSITE" id="PS50026">
    <property type="entry name" value="EGF_3"/>
    <property type="match status" value="6"/>
</dbReference>
<dbReference type="GO" id="GO:0005509">
    <property type="term" value="F:calcium ion binding"/>
    <property type="evidence" value="ECO:0007669"/>
    <property type="project" value="InterPro"/>
</dbReference>
<dbReference type="AlphaFoldDB" id="K1PT21"/>
<feature type="disulfide bond" evidence="11">
    <location>
        <begin position="336"/>
        <end position="345"/>
    </location>
</feature>
<dbReference type="PROSITE" id="PS00010">
    <property type="entry name" value="ASX_HYDROXYL"/>
    <property type="match status" value="6"/>
</dbReference>
<keyword evidence="10" id="KW-0325">Glycoprotein</keyword>
<dbReference type="Pfam" id="PF06119">
    <property type="entry name" value="NIDO"/>
    <property type="match status" value="1"/>
</dbReference>
<name>K1PT21_MAGGI</name>
<evidence type="ECO:0000256" key="5">
    <source>
        <dbReference type="ARBA" id="ARBA00022737"/>
    </source>
</evidence>
<dbReference type="FunFam" id="2.10.25.10:FF:000122">
    <property type="entry name" value="Protein crumbs homolog 2"/>
    <property type="match status" value="2"/>
</dbReference>
<sequence length="470" mass="51637">MLSIKVFGYPLSQFYPFGLTAGDSSLPGNDDGSTSSILISVPFPFFGPSYRFIFVNNNGDVTFDTELTQYTAQAFPINGSHKMIAAFWTDIDTDPGGSLWYRTSTDSSILQLGTNIIRTTFPSFVTFSATWMMVVTWEEVAAYGCSNTSIITCQQRNTFQLVLITNGVYSFVVFNYNKITWAKSTQVGINAGDGINYYSVPGSMKDSMLNLTQMSNVGVPGQFVFRVDVRVNPDIDECLPDPCHNNGTCTDLVNNYQCNCAAGFNGTNCENNIDECAAQPCQNHGNCVDLINNYQCHCTDGFNGTHCLNNIDDCVPDPCQNNGTCTDLVNDYQCYCVAGFNGTNCDFNIDECASQPCQNNGTCEDLINDYQCRCKDGFNGTTCLNNIDDCIPVPCQNNGTCTDLVNDYNCDCVLGFYGIDCENNIDDCESQPCQNNGTCTDMINDYLCHCTVGFNGRNCSNSKSGYDFLL</sequence>
<comment type="subcellular location">
    <subcellularLocation>
        <location evidence="1">Membrane</location>
        <topology evidence="1">Single-pass membrane protein</topology>
    </subcellularLocation>
</comment>
<dbReference type="InterPro" id="IPR000742">
    <property type="entry name" value="EGF"/>
</dbReference>
<evidence type="ECO:0000256" key="10">
    <source>
        <dbReference type="ARBA" id="ARBA00023180"/>
    </source>
</evidence>
<dbReference type="SMART" id="SM00179">
    <property type="entry name" value="EGF_CA"/>
    <property type="match status" value="6"/>
</dbReference>
<dbReference type="EMBL" id="JH818327">
    <property type="protein sequence ID" value="EKC24823.1"/>
    <property type="molecule type" value="Genomic_DNA"/>
</dbReference>
<evidence type="ECO:0000256" key="4">
    <source>
        <dbReference type="ARBA" id="ARBA00022729"/>
    </source>
</evidence>
<dbReference type="InParanoid" id="K1PT21"/>
<accession>K1PT21</accession>
<reference evidence="12" key="1">
    <citation type="journal article" date="2012" name="Nature">
        <title>The oyster genome reveals stress adaptation and complexity of shell formation.</title>
        <authorList>
            <person name="Zhang G."/>
            <person name="Fang X."/>
            <person name="Guo X."/>
            <person name="Li L."/>
            <person name="Luo R."/>
            <person name="Xu F."/>
            <person name="Yang P."/>
            <person name="Zhang L."/>
            <person name="Wang X."/>
            <person name="Qi H."/>
            <person name="Xiong Z."/>
            <person name="Que H."/>
            <person name="Xie Y."/>
            <person name="Holland P.W."/>
            <person name="Paps J."/>
            <person name="Zhu Y."/>
            <person name="Wu F."/>
            <person name="Chen Y."/>
            <person name="Wang J."/>
            <person name="Peng C."/>
            <person name="Meng J."/>
            <person name="Yang L."/>
            <person name="Liu J."/>
            <person name="Wen B."/>
            <person name="Zhang N."/>
            <person name="Huang Z."/>
            <person name="Zhu Q."/>
            <person name="Feng Y."/>
            <person name="Mount A."/>
            <person name="Hedgecock D."/>
            <person name="Xu Z."/>
            <person name="Liu Y."/>
            <person name="Domazet-Loso T."/>
            <person name="Du Y."/>
            <person name="Sun X."/>
            <person name="Zhang S."/>
            <person name="Liu B."/>
            <person name="Cheng P."/>
            <person name="Jiang X."/>
            <person name="Li J."/>
            <person name="Fan D."/>
            <person name="Wang W."/>
            <person name="Fu W."/>
            <person name="Wang T."/>
            <person name="Wang B."/>
            <person name="Zhang J."/>
            <person name="Peng Z."/>
            <person name="Li Y."/>
            <person name="Li N."/>
            <person name="Wang J."/>
            <person name="Chen M."/>
            <person name="He Y."/>
            <person name="Tan F."/>
            <person name="Song X."/>
            <person name="Zheng Q."/>
            <person name="Huang R."/>
            <person name="Yang H."/>
            <person name="Du X."/>
            <person name="Chen L."/>
            <person name="Yang M."/>
            <person name="Gaffney P.M."/>
            <person name="Wang S."/>
            <person name="Luo L."/>
            <person name="She Z."/>
            <person name="Ming Y."/>
            <person name="Huang W."/>
            <person name="Zhang S."/>
            <person name="Huang B."/>
            <person name="Zhang Y."/>
            <person name="Qu T."/>
            <person name="Ni P."/>
            <person name="Miao G."/>
            <person name="Wang J."/>
            <person name="Wang Q."/>
            <person name="Steinberg C.E."/>
            <person name="Wang H."/>
            <person name="Li N."/>
            <person name="Qian L."/>
            <person name="Zhang G."/>
            <person name="Li Y."/>
            <person name="Yang H."/>
            <person name="Liu X."/>
            <person name="Wang J."/>
            <person name="Yin Y."/>
            <person name="Wang J."/>
        </authorList>
    </citation>
    <scope>NUCLEOTIDE SEQUENCE [LARGE SCALE GENOMIC DNA]</scope>
    <source>
        <strain evidence="12">05x7-T-G4-1.051#20</strain>
    </source>
</reference>
<dbReference type="Pfam" id="PF00008">
    <property type="entry name" value="EGF"/>
    <property type="match status" value="5"/>
</dbReference>
<dbReference type="FunFam" id="2.10.25.10:FF:000247">
    <property type="entry name" value="Delta/notch like EGF repeat containing"/>
    <property type="match status" value="1"/>
</dbReference>
<dbReference type="GO" id="GO:0007399">
    <property type="term" value="P:nervous system development"/>
    <property type="evidence" value="ECO:0007669"/>
    <property type="project" value="UniProtKB-ARBA"/>
</dbReference>
<dbReference type="CDD" id="cd00054">
    <property type="entry name" value="EGF_CA"/>
    <property type="match status" value="6"/>
</dbReference>
<dbReference type="InterPro" id="IPR013032">
    <property type="entry name" value="EGF-like_CS"/>
</dbReference>
<dbReference type="HOGENOM" id="CLU_581733_0_0_1"/>
<evidence type="ECO:0000256" key="3">
    <source>
        <dbReference type="ARBA" id="ARBA00022692"/>
    </source>
</evidence>
<evidence type="ECO:0000256" key="9">
    <source>
        <dbReference type="ARBA" id="ARBA00023157"/>
    </source>
</evidence>
<dbReference type="FunFam" id="2.10.25.10:FF:000006">
    <property type="entry name" value="Versican core protein-like isoform 1"/>
    <property type="match status" value="1"/>
</dbReference>
<dbReference type="SMART" id="SM00181">
    <property type="entry name" value="EGF"/>
    <property type="match status" value="6"/>
</dbReference>
<keyword evidence="3" id="KW-0812">Transmembrane</keyword>
<keyword evidence="6" id="KW-0106">Calcium</keyword>
<feature type="disulfide bond" evidence="11">
    <location>
        <begin position="298"/>
        <end position="307"/>
    </location>
</feature>
<feature type="disulfide bond" evidence="11">
    <location>
        <begin position="260"/>
        <end position="269"/>
    </location>
</feature>
<proteinExistence type="predicted"/>
<evidence type="ECO:0000256" key="8">
    <source>
        <dbReference type="ARBA" id="ARBA00023136"/>
    </source>
</evidence>
<dbReference type="InterPro" id="IPR000152">
    <property type="entry name" value="EGF-type_Asp/Asn_hydroxyl_site"/>
</dbReference>
<keyword evidence="7" id="KW-1133">Transmembrane helix</keyword>
<keyword evidence="9 11" id="KW-1015">Disulfide bond</keyword>
<evidence type="ECO:0000256" key="7">
    <source>
        <dbReference type="ARBA" id="ARBA00022989"/>
    </source>
</evidence>
<evidence type="ECO:0000256" key="11">
    <source>
        <dbReference type="PROSITE-ProRule" id="PRU00076"/>
    </source>
</evidence>
<dbReference type="SMART" id="SM00539">
    <property type="entry name" value="NIDO"/>
    <property type="match status" value="1"/>
</dbReference>
<dbReference type="PANTHER" id="PTHR12916">
    <property type="entry name" value="CYTOCHROME C OXIDASE POLYPEPTIDE VIC-2"/>
    <property type="match status" value="1"/>
</dbReference>
<dbReference type="GO" id="GO:0120025">
    <property type="term" value="C:plasma membrane bounded cell projection"/>
    <property type="evidence" value="ECO:0007669"/>
    <property type="project" value="UniProtKB-ARBA"/>
</dbReference>
<evidence type="ECO:0000313" key="12">
    <source>
        <dbReference type="EMBL" id="EKC24823.1"/>
    </source>
</evidence>
<feature type="disulfide bond" evidence="11">
    <location>
        <begin position="450"/>
        <end position="459"/>
    </location>
</feature>
<keyword evidence="8" id="KW-0472">Membrane</keyword>
<keyword evidence="2 11" id="KW-0245">EGF-like domain</keyword>
<evidence type="ECO:0000256" key="1">
    <source>
        <dbReference type="ARBA" id="ARBA00004167"/>
    </source>
</evidence>
<dbReference type="InterPro" id="IPR018097">
    <property type="entry name" value="EGF_Ca-bd_CS"/>
</dbReference>
<dbReference type="PROSITE" id="PS00022">
    <property type="entry name" value="EGF_1"/>
    <property type="match status" value="6"/>
</dbReference>
<dbReference type="PROSITE" id="PS51220">
    <property type="entry name" value="NIDO"/>
    <property type="match status" value="1"/>
</dbReference>
<dbReference type="SUPFAM" id="SSF57196">
    <property type="entry name" value="EGF/Laminin"/>
    <property type="match status" value="6"/>
</dbReference>
<dbReference type="InterPro" id="IPR001881">
    <property type="entry name" value="EGF-like_Ca-bd_dom"/>
</dbReference>
<dbReference type="FunFam" id="2.10.25.10:FF:000434">
    <property type="entry name" value="Predicted protein"/>
    <property type="match status" value="1"/>
</dbReference>
<comment type="caution">
    <text evidence="11">Lacks conserved residue(s) required for the propagation of feature annotation.</text>
</comment>
<dbReference type="PROSITE" id="PS01186">
    <property type="entry name" value="EGF_2"/>
    <property type="match status" value="6"/>
</dbReference>
<dbReference type="InterPro" id="IPR003886">
    <property type="entry name" value="NIDO_dom"/>
</dbReference>